<reference evidence="1 2" key="1">
    <citation type="submission" date="2024-08" db="EMBL/GenBank/DDBJ databases">
        <authorList>
            <person name="Cucini C."/>
            <person name="Frati F."/>
        </authorList>
    </citation>
    <scope>NUCLEOTIDE SEQUENCE [LARGE SCALE GENOMIC DNA]</scope>
</reference>
<dbReference type="EMBL" id="CAXLJM020000053">
    <property type="protein sequence ID" value="CAL8117227.1"/>
    <property type="molecule type" value="Genomic_DNA"/>
</dbReference>
<name>A0ABP1R5S3_9HEXA</name>
<protein>
    <submittedName>
        <fullName evidence="1">Uncharacterized protein</fullName>
    </submittedName>
</protein>
<keyword evidence="2" id="KW-1185">Reference proteome</keyword>
<evidence type="ECO:0000313" key="2">
    <source>
        <dbReference type="Proteomes" id="UP001642540"/>
    </source>
</evidence>
<dbReference type="Proteomes" id="UP001642540">
    <property type="component" value="Unassembled WGS sequence"/>
</dbReference>
<gene>
    <name evidence="1" type="ORF">ODALV1_LOCUS17592</name>
</gene>
<organism evidence="1 2">
    <name type="scientific">Orchesella dallaii</name>
    <dbReference type="NCBI Taxonomy" id="48710"/>
    <lineage>
        <taxon>Eukaryota</taxon>
        <taxon>Metazoa</taxon>
        <taxon>Ecdysozoa</taxon>
        <taxon>Arthropoda</taxon>
        <taxon>Hexapoda</taxon>
        <taxon>Collembola</taxon>
        <taxon>Entomobryomorpha</taxon>
        <taxon>Entomobryoidea</taxon>
        <taxon>Orchesellidae</taxon>
        <taxon>Orchesellinae</taxon>
        <taxon>Orchesella</taxon>
    </lineage>
</organism>
<proteinExistence type="predicted"/>
<sequence>MKKSAIDCGMSIDNKRRFEEETDRNRFSVIFAIYRLSVAFQREEKRLIRSGQIFNGLPTAPNLRSPDYRRNRFTKNLVRKG</sequence>
<evidence type="ECO:0000313" key="1">
    <source>
        <dbReference type="EMBL" id="CAL8117227.1"/>
    </source>
</evidence>
<comment type="caution">
    <text evidence="1">The sequence shown here is derived from an EMBL/GenBank/DDBJ whole genome shotgun (WGS) entry which is preliminary data.</text>
</comment>
<accession>A0ABP1R5S3</accession>